<reference evidence="2" key="1">
    <citation type="submission" date="2021-01" db="EMBL/GenBank/DDBJ databases">
        <authorList>
            <person name="Corre E."/>
            <person name="Pelletier E."/>
            <person name="Niang G."/>
            <person name="Scheremetjew M."/>
            <person name="Finn R."/>
            <person name="Kale V."/>
            <person name="Holt S."/>
            <person name="Cochrane G."/>
            <person name="Meng A."/>
            <person name="Brown T."/>
            <person name="Cohen L."/>
        </authorList>
    </citation>
    <scope>NUCLEOTIDE SEQUENCE</scope>
    <source>
        <strain evidence="2">RCC3387</strain>
    </source>
</reference>
<dbReference type="InterPro" id="IPR013830">
    <property type="entry name" value="SGNH_hydro"/>
</dbReference>
<evidence type="ECO:0000259" key="1">
    <source>
        <dbReference type="Pfam" id="PF13472"/>
    </source>
</evidence>
<organism evidence="2">
    <name type="scientific">Zooxanthella nutricula</name>
    <dbReference type="NCBI Taxonomy" id="1333877"/>
    <lineage>
        <taxon>Eukaryota</taxon>
        <taxon>Sar</taxon>
        <taxon>Alveolata</taxon>
        <taxon>Dinophyceae</taxon>
        <taxon>Peridiniales</taxon>
        <taxon>Peridiniales incertae sedis</taxon>
        <taxon>Zooxanthella</taxon>
    </lineage>
</organism>
<dbReference type="Gene3D" id="3.40.50.1110">
    <property type="entry name" value="SGNH hydrolase"/>
    <property type="match status" value="1"/>
</dbReference>
<sequence>MALYASRFVEKYAPQTVVWVGGANDFYASQEPKDIVEYFRAGAAAIPNSTRIIYMGTKPELVSVPFYGGYLEYNQLMKAHAAGTPNVVYVNNWDDMQADGMYHWDGLHLSQEGYDLWNCKVNALLRPELSLADARRLAMNMSEVCPIANRAPATRASRLR</sequence>
<accession>A0A7S2IK78</accession>
<gene>
    <name evidence="2" type="ORF">BRAN1462_LOCUS9684</name>
</gene>
<name>A0A7S2IK78_9DINO</name>
<dbReference type="Pfam" id="PF13472">
    <property type="entry name" value="Lipase_GDSL_2"/>
    <property type="match status" value="1"/>
</dbReference>
<evidence type="ECO:0000313" key="2">
    <source>
        <dbReference type="EMBL" id="CAD9521931.1"/>
    </source>
</evidence>
<dbReference type="SUPFAM" id="SSF52266">
    <property type="entry name" value="SGNH hydrolase"/>
    <property type="match status" value="1"/>
</dbReference>
<proteinExistence type="predicted"/>
<dbReference type="AlphaFoldDB" id="A0A7S2IK78"/>
<feature type="domain" description="SGNH hydrolase-type esterase" evidence="1">
    <location>
        <begin position="9"/>
        <end position="116"/>
    </location>
</feature>
<dbReference type="InterPro" id="IPR036514">
    <property type="entry name" value="SGNH_hydro_sf"/>
</dbReference>
<protein>
    <recommendedName>
        <fullName evidence="1">SGNH hydrolase-type esterase domain-containing protein</fullName>
    </recommendedName>
</protein>
<dbReference type="EMBL" id="HBGW01015245">
    <property type="protein sequence ID" value="CAD9521931.1"/>
    <property type="molecule type" value="Transcribed_RNA"/>
</dbReference>